<reference evidence="1" key="1">
    <citation type="submission" date="2019-06" db="EMBL/GenBank/DDBJ databases">
        <title>A novel staphylococcal enterotoxin, SE02, involved in a staphylococcal food poisoning outbreak that occurred in Tokyo in 2004.</title>
        <authorList>
            <person name="Suzuki Y."/>
            <person name="Kubota H."/>
            <person name="Kato R."/>
            <person name="Sadamasu K."/>
        </authorList>
    </citation>
    <scope>NUCLEOTIDE SEQUENCE</scope>
    <source>
        <strain evidence="1">Tokyo12482</strain>
    </source>
</reference>
<evidence type="ECO:0000313" key="1">
    <source>
        <dbReference type="EMBL" id="BBK67607.1"/>
    </source>
</evidence>
<gene>
    <name evidence="1" type="ORF">TMSFP482_14630</name>
</gene>
<protein>
    <recommendedName>
        <fullName evidence="2">Competence protein ComGE</fullName>
    </recommendedName>
</protein>
<dbReference type="RefSeq" id="WP_173020051.1">
    <property type="nucleotide sequence ID" value="NZ_AP019712.1"/>
</dbReference>
<proteinExistence type="predicted"/>
<dbReference type="EMBL" id="AP019713">
    <property type="protein sequence ID" value="BBK67607.1"/>
    <property type="molecule type" value="Genomic_DNA"/>
</dbReference>
<dbReference type="AlphaFoldDB" id="A0A5S9EVF1"/>
<accession>A0A5S9EVF1</accession>
<organism evidence="1">
    <name type="scientific">Staphylococcus aureus</name>
    <dbReference type="NCBI Taxonomy" id="1280"/>
    <lineage>
        <taxon>Bacteria</taxon>
        <taxon>Bacillati</taxon>
        <taxon>Bacillota</taxon>
        <taxon>Bacilli</taxon>
        <taxon>Bacillales</taxon>
        <taxon>Staphylococcaceae</taxon>
        <taxon>Staphylococcus</taxon>
    </lineage>
</organism>
<evidence type="ECO:0008006" key="2">
    <source>
        <dbReference type="Google" id="ProtNLM"/>
    </source>
</evidence>
<name>A0A5S9EVF1_STAAU</name>
<sequence>MKSYKCKGSFLIDSMGGFLLIGLITLLLIPMMNQMQASINHKLQTIDASKVILTTVSKINKEELKKGVTIGKYDIKQSDQQICAISKNTTSYQKTCIQY</sequence>